<feature type="region of interest" description="Disordered" evidence="1">
    <location>
        <begin position="44"/>
        <end position="72"/>
    </location>
</feature>
<gene>
    <name evidence="2" type="ORF">TcWFU_008745</name>
</gene>
<organism evidence="2 3">
    <name type="scientific">Taenia crassiceps</name>
    <dbReference type="NCBI Taxonomy" id="6207"/>
    <lineage>
        <taxon>Eukaryota</taxon>
        <taxon>Metazoa</taxon>
        <taxon>Spiralia</taxon>
        <taxon>Lophotrochozoa</taxon>
        <taxon>Platyhelminthes</taxon>
        <taxon>Cestoda</taxon>
        <taxon>Eucestoda</taxon>
        <taxon>Cyclophyllidea</taxon>
        <taxon>Taeniidae</taxon>
        <taxon>Taenia</taxon>
    </lineage>
</organism>
<proteinExistence type="predicted"/>
<dbReference type="EMBL" id="JAKROA010000003">
    <property type="protein sequence ID" value="KAL5109364.1"/>
    <property type="molecule type" value="Genomic_DNA"/>
</dbReference>
<keyword evidence="3" id="KW-1185">Reference proteome</keyword>
<sequence length="286" mass="31291">MSELSISGAAYALHIPNGEAAGEDAYFTEPPRKRCNTIIEGAADYDDTSSGMSDNESLEGPPNTPTRLPDGSRATALSIKVPRHTKNIFLSLVQYLCSTRRVDPMIFVPGSDNYMGSISLFNNRSAFTCCWISHRAGYRMTNLPDVGTVIVFQETSSLGPQVNFSRPNHKYVTLFTPDDKVHKISGPALLRPKNTDDPVVELPVTTKYPASVSLDDFVGILKLIRESMPCEKKPSKPNGKVTWNDLNVNGKTNHVNNAVASNHSKVVDLGTSPEPSTYNIMDVESD</sequence>
<accession>A0ABR4QHV0</accession>
<evidence type="ECO:0000313" key="2">
    <source>
        <dbReference type="EMBL" id="KAL5109364.1"/>
    </source>
</evidence>
<evidence type="ECO:0000256" key="1">
    <source>
        <dbReference type="SAM" id="MobiDB-lite"/>
    </source>
</evidence>
<dbReference type="Proteomes" id="UP001651158">
    <property type="component" value="Unassembled WGS sequence"/>
</dbReference>
<name>A0ABR4QHV0_9CEST</name>
<comment type="caution">
    <text evidence="2">The sequence shown here is derived from an EMBL/GenBank/DDBJ whole genome shotgun (WGS) entry which is preliminary data.</text>
</comment>
<evidence type="ECO:0000313" key="3">
    <source>
        <dbReference type="Proteomes" id="UP001651158"/>
    </source>
</evidence>
<protein>
    <submittedName>
        <fullName evidence="2">Uncharacterized protein</fullName>
    </submittedName>
</protein>
<reference evidence="2 3" key="1">
    <citation type="journal article" date="2022" name="Front. Cell. Infect. Microbiol.">
        <title>The Genomes of Two Strains of Taenia crassiceps the Animal Model for the Study of Human Cysticercosis.</title>
        <authorList>
            <person name="Bobes R.J."/>
            <person name="Estrada K."/>
            <person name="Rios-Valencia D.G."/>
            <person name="Calderon-Gallegos A."/>
            <person name="de la Torre P."/>
            <person name="Carrero J.C."/>
            <person name="Sanchez-Flores A."/>
            <person name="Laclette J.P."/>
        </authorList>
    </citation>
    <scope>NUCLEOTIDE SEQUENCE [LARGE SCALE GENOMIC DNA]</scope>
    <source>
        <strain evidence="2">WFUcys</strain>
    </source>
</reference>